<name>A0A0B6X636_XENBV</name>
<protein>
    <submittedName>
        <fullName evidence="1">Uncharacterized protein</fullName>
    </submittedName>
</protein>
<gene>
    <name evidence="1" type="ORF">XBW1_1985</name>
</gene>
<dbReference type="AlphaFoldDB" id="A0A0B6X636"/>
<accession>A0A0B6X636</accession>
<sequence length="54" mass="6255">MFNNITSKEDYFDLHIVLETVMILEKMENSRANNIAKQLIELLSAKAKEANDEQ</sequence>
<proteinExistence type="predicted"/>
<organism evidence="1 2">
    <name type="scientific">Xenorhabdus bovienii</name>
    <name type="common">Xenorhabdus nematophila subsp. bovienii</name>
    <dbReference type="NCBI Taxonomy" id="40576"/>
    <lineage>
        <taxon>Bacteria</taxon>
        <taxon>Pseudomonadati</taxon>
        <taxon>Pseudomonadota</taxon>
        <taxon>Gammaproteobacteria</taxon>
        <taxon>Enterobacterales</taxon>
        <taxon>Morganellaceae</taxon>
        <taxon>Xenorhabdus</taxon>
    </lineage>
</organism>
<reference evidence="1 2" key="1">
    <citation type="submission" date="2014-02" db="EMBL/GenBank/DDBJ databases">
        <authorList>
            <person name="Genoscope - CEA"/>
        </authorList>
    </citation>
    <scope>NUCLEOTIDE SEQUENCE [LARGE SCALE GENOMIC DNA]</scope>
    <source>
        <strain evidence="1 2">CS03</strain>
    </source>
</reference>
<dbReference type="EMBL" id="FO818637">
    <property type="protein sequence ID" value="CDM89342.1"/>
    <property type="molecule type" value="Genomic_DNA"/>
</dbReference>
<dbReference type="RefSeq" id="WP_155399102.1">
    <property type="nucleotide sequence ID" value="NZ_CAWMEF010000001.1"/>
</dbReference>
<dbReference type="Proteomes" id="UP000032930">
    <property type="component" value="Chromosome"/>
</dbReference>
<dbReference type="KEGG" id="xbv:XBW1_1985"/>
<evidence type="ECO:0000313" key="1">
    <source>
        <dbReference type="EMBL" id="CDM89342.1"/>
    </source>
</evidence>
<evidence type="ECO:0000313" key="2">
    <source>
        <dbReference type="Proteomes" id="UP000032930"/>
    </source>
</evidence>